<dbReference type="Gene3D" id="1.10.10.10">
    <property type="entry name" value="Winged helix-like DNA-binding domain superfamily/Winged helix DNA-binding domain"/>
    <property type="match status" value="1"/>
</dbReference>
<dbReference type="Proteomes" id="UP000007100">
    <property type="component" value="Chromosome"/>
</dbReference>
<evidence type="ECO:0000313" key="5">
    <source>
        <dbReference type="EMBL" id="BAJ81316.1"/>
    </source>
</evidence>
<dbReference type="GO" id="GO:0003700">
    <property type="term" value="F:DNA-binding transcription factor activity"/>
    <property type="evidence" value="ECO:0007669"/>
    <property type="project" value="InterPro"/>
</dbReference>
<dbReference type="Pfam" id="PF03466">
    <property type="entry name" value="LysR_substrate"/>
    <property type="match status" value="1"/>
</dbReference>
<dbReference type="SUPFAM" id="SSF46785">
    <property type="entry name" value="Winged helix' DNA-binding domain"/>
    <property type="match status" value="1"/>
</dbReference>
<protein>
    <submittedName>
        <fullName evidence="5">LysR family transcriptional regulator</fullName>
    </submittedName>
</protein>
<evidence type="ECO:0000256" key="2">
    <source>
        <dbReference type="ARBA" id="ARBA00023015"/>
    </source>
</evidence>
<dbReference type="InterPro" id="IPR036388">
    <property type="entry name" value="WH-like_DNA-bd_sf"/>
</dbReference>
<dbReference type="PANTHER" id="PTHR30346:SF28">
    <property type="entry name" value="HTH-TYPE TRANSCRIPTIONAL REGULATOR CYNR"/>
    <property type="match status" value="1"/>
</dbReference>
<dbReference type="InterPro" id="IPR000847">
    <property type="entry name" value="LysR_HTH_N"/>
</dbReference>
<organism evidence="5 6">
    <name type="scientific">Acidiphilium multivorum (strain DSM 11245 / JCM 8867 / NBRC 100883 / AIU 301)</name>
    <dbReference type="NCBI Taxonomy" id="926570"/>
    <lineage>
        <taxon>Bacteria</taxon>
        <taxon>Pseudomonadati</taxon>
        <taxon>Pseudomonadota</taxon>
        <taxon>Alphaproteobacteria</taxon>
        <taxon>Acetobacterales</taxon>
        <taxon>Acidocellaceae</taxon>
        <taxon>Acidiphilium</taxon>
    </lineage>
</organism>
<dbReference type="GO" id="GO:0032993">
    <property type="term" value="C:protein-DNA complex"/>
    <property type="evidence" value="ECO:0007669"/>
    <property type="project" value="TreeGrafter"/>
</dbReference>
<evidence type="ECO:0000256" key="1">
    <source>
        <dbReference type="ARBA" id="ARBA00009437"/>
    </source>
</evidence>
<dbReference type="InterPro" id="IPR036390">
    <property type="entry name" value="WH_DNA-bd_sf"/>
</dbReference>
<dbReference type="Pfam" id="PF00126">
    <property type="entry name" value="HTH_1"/>
    <property type="match status" value="1"/>
</dbReference>
<keyword evidence="2" id="KW-0805">Transcription regulation</keyword>
<proteinExistence type="inferred from homology"/>
<dbReference type="InterPro" id="IPR005119">
    <property type="entry name" value="LysR_subst-bd"/>
</dbReference>
<comment type="similarity">
    <text evidence="1">Belongs to the LysR transcriptional regulatory family.</text>
</comment>
<sequence length="302" mass="33052">MELRQLRYFVAVAEELSFSRAAERLNVSQPPLSMQIKALEEELGATLFNRTRRRVEITHAGVLLLDSARKALGELRRAAEVVALSAKGEAGLIRLGFTGSVPMLDMFPRLMRAFRDRYPEIGIELRHMSTAQQLQALLDEELDIGILRPPYYFQAGPGLVAHRIWRDELAVFLPAGHRLAGADGPLELARLGSETFVSVAPDIGCGMYDHFMTLCSEAGFAPRVVQHARELGSVLGLVAAGIGIAILPECYVRIGISDVASRKLGEPGAASELLLAVKPQTASHRVQRFVDIAREQCGMDLA</sequence>
<dbReference type="SUPFAM" id="SSF53850">
    <property type="entry name" value="Periplasmic binding protein-like II"/>
    <property type="match status" value="1"/>
</dbReference>
<dbReference type="CDD" id="cd08414">
    <property type="entry name" value="PBP2_LTTR_aromatics_like"/>
    <property type="match status" value="1"/>
</dbReference>
<gene>
    <name evidence="5" type="ordered locus">ACMV_19690</name>
</gene>
<dbReference type="GO" id="GO:0003677">
    <property type="term" value="F:DNA binding"/>
    <property type="evidence" value="ECO:0007669"/>
    <property type="project" value="UniProtKB-KW"/>
</dbReference>
<dbReference type="Gene3D" id="3.40.190.10">
    <property type="entry name" value="Periplasmic binding protein-like II"/>
    <property type="match status" value="2"/>
</dbReference>
<name>F0IZV6_ACIMA</name>
<evidence type="ECO:0000256" key="4">
    <source>
        <dbReference type="ARBA" id="ARBA00023163"/>
    </source>
</evidence>
<dbReference type="AlphaFoldDB" id="F0IZV6"/>
<keyword evidence="3" id="KW-0238">DNA-binding</keyword>
<dbReference type="FunFam" id="1.10.10.10:FF:000001">
    <property type="entry name" value="LysR family transcriptional regulator"/>
    <property type="match status" value="1"/>
</dbReference>
<dbReference type="RefSeq" id="WP_007421410.1">
    <property type="nucleotide sequence ID" value="NC_015186.1"/>
</dbReference>
<dbReference type="PRINTS" id="PR00039">
    <property type="entry name" value="HTHLYSR"/>
</dbReference>
<dbReference type="PROSITE" id="PS50931">
    <property type="entry name" value="HTH_LYSR"/>
    <property type="match status" value="1"/>
</dbReference>
<accession>F0IZV6</accession>
<dbReference type="KEGG" id="amv:ACMV_19690"/>
<dbReference type="PANTHER" id="PTHR30346">
    <property type="entry name" value="TRANSCRIPTIONAL DUAL REGULATOR HCAR-RELATED"/>
    <property type="match status" value="1"/>
</dbReference>
<dbReference type="EMBL" id="AP012035">
    <property type="protein sequence ID" value="BAJ81316.1"/>
    <property type="molecule type" value="Genomic_DNA"/>
</dbReference>
<dbReference type="HOGENOM" id="CLU_039613_6_4_5"/>
<reference evidence="5 6" key="1">
    <citation type="submission" date="2010-12" db="EMBL/GenBank/DDBJ databases">
        <title>Whole genome sequence of Acidiphilium multivorum AIU301.</title>
        <authorList>
            <person name="Narita-Yamada S."/>
            <person name="Nakamura S."/>
            <person name="Ito N."/>
            <person name="Takarada H."/>
            <person name="Katano Y."/>
            <person name="Nakazawa H."/>
            <person name="Hosoyama A."/>
            <person name="Yamada R."/>
            <person name="Fujita N."/>
        </authorList>
    </citation>
    <scope>NUCLEOTIDE SEQUENCE [LARGE SCALE GENOMIC DNA]</scope>
    <source>
        <strain evidence="6">DSM 11245 / JCM 8867 / AIU301</strain>
    </source>
</reference>
<dbReference type="OrthoDB" id="9811588at2"/>
<evidence type="ECO:0000256" key="3">
    <source>
        <dbReference type="ARBA" id="ARBA00023125"/>
    </source>
</evidence>
<keyword evidence="4" id="KW-0804">Transcription</keyword>
<evidence type="ECO:0000313" key="6">
    <source>
        <dbReference type="Proteomes" id="UP000007100"/>
    </source>
</evidence>
<keyword evidence="6" id="KW-1185">Reference proteome</keyword>